<evidence type="ECO:0000256" key="7">
    <source>
        <dbReference type="PROSITE-ProRule" id="PRU00192"/>
    </source>
</evidence>
<keyword evidence="1 7" id="KW-0728">SH3 domain</keyword>
<feature type="domain" description="SH3" evidence="10">
    <location>
        <begin position="958"/>
        <end position="1018"/>
    </location>
</feature>
<evidence type="ECO:0000256" key="6">
    <source>
        <dbReference type="ARBA" id="ARBA00040640"/>
    </source>
</evidence>
<evidence type="ECO:0000256" key="3">
    <source>
        <dbReference type="ARBA" id="ARBA00022737"/>
    </source>
</evidence>
<dbReference type="InterPro" id="IPR001452">
    <property type="entry name" value="SH3_domain"/>
</dbReference>
<proteinExistence type="predicted"/>
<dbReference type="InterPro" id="IPR035832">
    <property type="entry name" value="AHI1_SH3"/>
</dbReference>
<dbReference type="PANTHER" id="PTHR44499:SF1">
    <property type="entry name" value="JOUBERIN"/>
    <property type="match status" value="1"/>
</dbReference>
<reference evidence="11 12" key="1">
    <citation type="submission" date="2015-08" db="EMBL/GenBank/DDBJ databases">
        <title>The genome of the Asian arowana (Scleropages formosus).</title>
        <authorList>
            <person name="Tan M.H."/>
            <person name="Gan H.M."/>
            <person name="Croft L.J."/>
            <person name="Austin C.M."/>
        </authorList>
    </citation>
    <scope>NUCLEOTIDE SEQUENCE [LARGE SCALE GENOMIC DNA]</scope>
    <source>
        <strain evidence="11">Aro1</strain>
    </source>
</reference>
<comment type="function">
    <text evidence="5">Induces bone resorption, acting probably through a signaling cascade which results in the secretion of factor(s) enhancing osteoclast formation and activity.</text>
</comment>
<name>A0A0P7XS89_SCLFO</name>
<dbReference type="Proteomes" id="UP000034805">
    <property type="component" value="Unassembled WGS sequence"/>
</dbReference>
<dbReference type="PROSITE" id="PS00678">
    <property type="entry name" value="WD_REPEATS_1"/>
    <property type="match status" value="2"/>
</dbReference>
<dbReference type="InterPro" id="IPR015943">
    <property type="entry name" value="WD40/YVTN_repeat-like_dom_sf"/>
</dbReference>
<dbReference type="InterPro" id="IPR036028">
    <property type="entry name" value="SH3-like_dom_sf"/>
</dbReference>
<dbReference type="SUPFAM" id="SSF50978">
    <property type="entry name" value="WD40 repeat-like"/>
    <property type="match status" value="1"/>
</dbReference>
<evidence type="ECO:0000256" key="8">
    <source>
        <dbReference type="PROSITE-ProRule" id="PRU00221"/>
    </source>
</evidence>
<evidence type="ECO:0000259" key="10">
    <source>
        <dbReference type="PROSITE" id="PS50002"/>
    </source>
</evidence>
<feature type="repeat" description="WD" evidence="8">
    <location>
        <begin position="670"/>
        <end position="702"/>
    </location>
</feature>
<evidence type="ECO:0000256" key="5">
    <source>
        <dbReference type="ARBA" id="ARBA00037432"/>
    </source>
</evidence>
<dbReference type="InterPro" id="IPR036322">
    <property type="entry name" value="WD40_repeat_dom_sf"/>
</dbReference>
<sequence>ESEARAKTKARFDEVLKRYTDPPSEKKKSRKKNAQQQESIVLETLKKQLDLNKDSEDDGTILKNTYRPDQGSPRYIKNKLREKELSEKVNNSNGVQDAELSKGKKKSKRDLPKPASEDDNIRYFAPTDKDGSGPVSEANETLGTKVVRRKKGKEKNGTEGADGLLTDGAKAEDELLQEYQQQIVRQEARATKKSSSKMAPGKESGTTMVVALNNDVGKKKKKKLKSHDTEEERDEASRKCSPMSKMRGRKLSAVKKGKRKKLRVKEDHEAEAPSAAQPALDDSLVLGVHIHRTDQLKTDILLSHPMVKVHVIDEVTGQYVKKEDSHRPVSSFYEQDGVEHVLPIMTQPFDFKKNKSTIPVWDEQIVFNERFGYFLQDEDESPRVMLFFEVLDFMSMDEAKANTEADRHERGFRKIAWAFLKLVGANGVLNVGSKLRLQLYCPPPRAKRQPHTVEVVEWWRRYPRRRYASTLYVDPSIRSMMALQQERGSTSYSELQDEVAKKTSRRALEDKGDIFRWSRVPGQVCRIPNKPMLSFRGGQMGCLTLRFSHAGRRLAAGCADRDAFPVVVYEIPSGKVLAAFNGHLSIVYDLCWSRDDLSLLSASSDGTVRIWDVERMQSIAKKVLPHPSFVYATQYHPVTQDLVVTGGYDCLIRVWNVNVRDVNGQLLHEFEGHKTFINALCFDSEGMRMYSGDNGGSIVVWNSPAESGASQRTTQLWNVEREIGESDLKGISISGLEVHPNGRRLLIHAKDSIVRVMDLRILVVKKYVGITNYRERIRSTFSPCGSFIFSGSEDGMAYVWNADTGDRVAVYTELCYPRPLRDVAFHPHENMVAFCAFGDNQPVLVYIYDRKVAQMEVESMKGLKQRSLPETGALRNTSDTAAFPESSTSSTVDRFARAARLSLKMQHVKQKLDSVLVCLFGDFALRLPGAPLIPPQPSLGSSSRFSPVGQRFSHAPSLQLQTVISLYDYSANRSDELSVCRGDVIQVLYKDNDNWWFGRLGRGQQGYFPANYVVDQRDFEEELSHAMETNPSLLEQLNQSAERSTPT</sequence>
<comment type="caution">
    <text evidence="11">The sequence shown here is derived from an EMBL/GenBank/DDBJ whole genome shotgun (WGS) entry which is preliminary data.</text>
</comment>
<dbReference type="Gene3D" id="2.130.10.10">
    <property type="entry name" value="YVTN repeat-like/Quinoprotein amine dehydrogenase"/>
    <property type="match status" value="1"/>
</dbReference>
<keyword evidence="4" id="KW-0040">ANK repeat</keyword>
<dbReference type="SMART" id="SM00320">
    <property type="entry name" value="WD40"/>
    <property type="match status" value="6"/>
</dbReference>
<feature type="compositionally biased region" description="Basic and acidic residues" evidence="9">
    <location>
        <begin position="109"/>
        <end position="131"/>
    </location>
</feature>
<feature type="compositionally biased region" description="Basic and acidic residues" evidence="9">
    <location>
        <begin position="1"/>
        <end position="26"/>
    </location>
</feature>
<dbReference type="CDD" id="cd11812">
    <property type="entry name" value="SH3_AHI-1"/>
    <property type="match status" value="1"/>
</dbReference>
<evidence type="ECO:0000256" key="1">
    <source>
        <dbReference type="ARBA" id="ARBA00022443"/>
    </source>
</evidence>
<dbReference type="InterPro" id="IPR019775">
    <property type="entry name" value="WD40_repeat_CS"/>
</dbReference>
<dbReference type="Gene3D" id="2.30.30.40">
    <property type="entry name" value="SH3 Domains"/>
    <property type="match status" value="1"/>
</dbReference>
<evidence type="ECO:0000313" key="12">
    <source>
        <dbReference type="Proteomes" id="UP000034805"/>
    </source>
</evidence>
<dbReference type="PRINTS" id="PR00452">
    <property type="entry name" value="SH3DOMAIN"/>
</dbReference>
<feature type="region of interest" description="Disordered" evidence="9">
    <location>
        <begin position="1"/>
        <end position="38"/>
    </location>
</feature>
<dbReference type="FunFam" id="2.130.10.10:FF:000112">
    <property type="entry name" value="jouberin isoform X2"/>
    <property type="match status" value="1"/>
</dbReference>
<dbReference type="InterPro" id="IPR020472">
    <property type="entry name" value="WD40_PAC1"/>
</dbReference>
<protein>
    <recommendedName>
        <fullName evidence="6">Osteoclast-stimulating factor 1</fullName>
    </recommendedName>
</protein>
<evidence type="ECO:0000256" key="2">
    <source>
        <dbReference type="ARBA" id="ARBA00022574"/>
    </source>
</evidence>
<gene>
    <name evidence="11" type="ORF">Z043_100559</name>
</gene>
<evidence type="ECO:0000313" key="11">
    <source>
        <dbReference type="EMBL" id="KPP79824.1"/>
    </source>
</evidence>
<dbReference type="PROSITE" id="PS50002">
    <property type="entry name" value="SH3"/>
    <property type="match status" value="1"/>
</dbReference>
<dbReference type="Pfam" id="PF00400">
    <property type="entry name" value="WD40"/>
    <property type="match status" value="4"/>
</dbReference>
<dbReference type="InterPro" id="IPR001680">
    <property type="entry name" value="WD40_rpt"/>
</dbReference>
<feature type="non-terminal residue" evidence="11">
    <location>
        <position position="1"/>
    </location>
</feature>
<dbReference type="PROSITE" id="PS50082">
    <property type="entry name" value="WD_REPEATS_2"/>
    <property type="match status" value="4"/>
</dbReference>
<feature type="region of interest" description="Disordered" evidence="9">
    <location>
        <begin position="186"/>
        <end position="277"/>
    </location>
</feature>
<evidence type="ECO:0000256" key="9">
    <source>
        <dbReference type="SAM" id="MobiDB-lite"/>
    </source>
</evidence>
<dbReference type="SUPFAM" id="SSF50044">
    <property type="entry name" value="SH3-domain"/>
    <property type="match status" value="1"/>
</dbReference>
<dbReference type="GO" id="GO:0044458">
    <property type="term" value="P:motile cilium assembly"/>
    <property type="evidence" value="ECO:0007669"/>
    <property type="project" value="TreeGrafter"/>
</dbReference>
<dbReference type="STRING" id="113540.ENSSFOP00015017106"/>
<dbReference type="GO" id="GO:0036064">
    <property type="term" value="C:ciliary basal body"/>
    <property type="evidence" value="ECO:0007669"/>
    <property type="project" value="TreeGrafter"/>
</dbReference>
<evidence type="ECO:0000256" key="4">
    <source>
        <dbReference type="ARBA" id="ARBA00023043"/>
    </source>
</evidence>
<keyword evidence="3" id="KW-0677">Repeat</keyword>
<feature type="repeat" description="WD" evidence="8">
    <location>
        <begin position="781"/>
        <end position="810"/>
    </location>
</feature>
<keyword evidence="2 8" id="KW-0853">WD repeat</keyword>
<feature type="region of interest" description="Disordered" evidence="9">
    <location>
        <begin position="51"/>
        <end position="166"/>
    </location>
</feature>
<organism evidence="11 12">
    <name type="scientific">Scleropages formosus</name>
    <name type="common">Asian bonytongue</name>
    <name type="synonym">Osteoglossum formosum</name>
    <dbReference type="NCBI Taxonomy" id="113540"/>
    <lineage>
        <taxon>Eukaryota</taxon>
        <taxon>Metazoa</taxon>
        <taxon>Chordata</taxon>
        <taxon>Craniata</taxon>
        <taxon>Vertebrata</taxon>
        <taxon>Euteleostomi</taxon>
        <taxon>Actinopterygii</taxon>
        <taxon>Neopterygii</taxon>
        <taxon>Teleostei</taxon>
        <taxon>Osteoglossocephala</taxon>
        <taxon>Osteoglossomorpha</taxon>
        <taxon>Osteoglossiformes</taxon>
        <taxon>Osteoglossidae</taxon>
        <taxon>Scleropages</taxon>
    </lineage>
</organism>
<feature type="compositionally biased region" description="Basic and acidic residues" evidence="9">
    <location>
        <begin position="226"/>
        <end position="238"/>
    </location>
</feature>
<accession>A0A0P7XS89</accession>
<feature type="repeat" description="WD" evidence="8">
    <location>
        <begin position="623"/>
        <end position="658"/>
    </location>
</feature>
<dbReference type="SMART" id="SM00326">
    <property type="entry name" value="SH3"/>
    <property type="match status" value="1"/>
</dbReference>
<feature type="non-terminal residue" evidence="11">
    <location>
        <position position="1047"/>
    </location>
</feature>
<dbReference type="AlphaFoldDB" id="A0A0P7XS89"/>
<dbReference type="PRINTS" id="PR00320">
    <property type="entry name" value="GPROTEINBRPT"/>
</dbReference>
<feature type="repeat" description="WD" evidence="8">
    <location>
        <begin position="580"/>
        <end position="621"/>
    </location>
</feature>
<dbReference type="Pfam" id="PF00018">
    <property type="entry name" value="SH3_1"/>
    <property type="match status" value="1"/>
</dbReference>
<dbReference type="FunFam" id="2.30.30.40:FF:000072">
    <property type="entry name" value="Unconventional Myosin IB"/>
    <property type="match status" value="1"/>
</dbReference>
<feature type="compositionally biased region" description="Basic residues" evidence="9">
    <location>
        <begin position="246"/>
        <end position="263"/>
    </location>
</feature>
<dbReference type="EMBL" id="JARO02000121">
    <property type="protein sequence ID" value="KPP79824.1"/>
    <property type="molecule type" value="Genomic_DNA"/>
</dbReference>
<dbReference type="InterPro" id="IPR052803">
    <property type="entry name" value="Cilium-Associated_Jouberin"/>
</dbReference>
<dbReference type="PANTHER" id="PTHR44499">
    <property type="entry name" value="JOUBERIN"/>
    <property type="match status" value="1"/>
</dbReference>
<dbReference type="PROSITE" id="PS50294">
    <property type="entry name" value="WD_REPEATS_REGION"/>
    <property type="match status" value="2"/>
</dbReference>